<dbReference type="Proteomes" id="UP001174136">
    <property type="component" value="Unassembled WGS sequence"/>
</dbReference>
<reference evidence="1" key="1">
    <citation type="journal article" date="2023" name="Front. Mar. Sci.">
        <title>A new Merluccius polli reference genome to investigate the effects of global change in West African waters.</title>
        <authorList>
            <person name="Mateo J.L."/>
            <person name="Blanco-Fernandez C."/>
            <person name="Garcia-Vazquez E."/>
            <person name="Machado-Schiaffino G."/>
        </authorList>
    </citation>
    <scope>NUCLEOTIDE SEQUENCE</scope>
    <source>
        <strain evidence="1">C29</strain>
        <tissue evidence="1">Fin</tissue>
    </source>
</reference>
<dbReference type="EMBL" id="JAOPHQ010000590">
    <property type="protein sequence ID" value="KAK0154033.1"/>
    <property type="molecule type" value="Genomic_DNA"/>
</dbReference>
<evidence type="ECO:0000313" key="1">
    <source>
        <dbReference type="EMBL" id="KAK0154033.1"/>
    </source>
</evidence>
<gene>
    <name evidence="1" type="ORF">N1851_003882</name>
</gene>
<sequence length="122" mass="13978">MLPPAGLTVLLSLTREDEPKQVSLHTYHPISLFGSKKRSLLAAWYQRRDWLEYSFSSRTVHLGQGTRFDEAFTTKGFCDWKHAAKTNKGFHRHATSKEHLALCGEKEKASPKRLKKSPIQIN</sequence>
<keyword evidence="2" id="KW-1185">Reference proteome</keyword>
<proteinExistence type="predicted"/>
<evidence type="ECO:0000313" key="2">
    <source>
        <dbReference type="Proteomes" id="UP001174136"/>
    </source>
</evidence>
<name>A0AA47N7U0_MERPO</name>
<dbReference type="AlphaFoldDB" id="A0AA47N7U0"/>
<comment type="caution">
    <text evidence="1">The sequence shown here is derived from an EMBL/GenBank/DDBJ whole genome shotgun (WGS) entry which is preliminary data.</text>
</comment>
<organism evidence="1 2">
    <name type="scientific">Merluccius polli</name>
    <name type="common">Benguela hake</name>
    <name type="synonym">Merluccius cadenati</name>
    <dbReference type="NCBI Taxonomy" id="89951"/>
    <lineage>
        <taxon>Eukaryota</taxon>
        <taxon>Metazoa</taxon>
        <taxon>Chordata</taxon>
        <taxon>Craniata</taxon>
        <taxon>Vertebrata</taxon>
        <taxon>Euteleostomi</taxon>
        <taxon>Actinopterygii</taxon>
        <taxon>Neopterygii</taxon>
        <taxon>Teleostei</taxon>
        <taxon>Neoteleostei</taxon>
        <taxon>Acanthomorphata</taxon>
        <taxon>Zeiogadaria</taxon>
        <taxon>Gadariae</taxon>
        <taxon>Gadiformes</taxon>
        <taxon>Gadoidei</taxon>
        <taxon>Merlucciidae</taxon>
        <taxon>Merluccius</taxon>
    </lineage>
</organism>
<accession>A0AA47N7U0</accession>
<protein>
    <submittedName>
        <fullName evidence="1">Uncharacterized protein</fullName>
    </submittedName>
</protein>